<dbReference type="Pfam" id="PF01554">
    <property type="entry name" value="MatE"/>
    <property type="match status" value="1"/>
</dbReference>
<reference evidence="7" key="1">
    <citation type="journal article" date="2013" name="Environ. Microbiol.">
        <title>Microbiota from the distal guts of lean and obese adolescents exhibit partial functional redundancy besides clear differences in community structure.</title>
        <authorList>
            <person name="Ferrer M."/>
            <person name="Ruiz A."/>
            <person name="Lanza F."/>
            <person name="Haange S.B."/>
            <person name="Oberbach A."/>
            <person name="Till H."/>
            <person name="Bargiela R."/>
            <person name="Campoy C."/>
            <person name="Segura M.T."/>
            <person name="Richter M."/>
            <person name="von Bergen M."/>
            <person name="Seifert J."/>
            <person name="Suarez A."/>
        </authorList>
    </citation>
    <scope>NUCLEOTIDE SEQUENCE</scope>
</reference>
<dbReference type="EMBL" id="AJWY01013001">
    <property type="protein sequence ID" value="EKC48323.1"/>
    <property type="molecule type" value="Genomic_DNA"/>
</dbReference>
<evidence type="ECO:0000256" key="4">
    <source>
        <dbReference type="ARBA" id="ARBA00022989"/>
    </source>
</evidence>
<sequence length="114" mass="12268">MYANKKGISMGNMENSVKPHENKMGTMPMTRLILTMSLPAIFSMTIQAMYNVVDSIFIGNYDADGLTATSLAYPLQMLLIAFAAGTAVGVNSFVSRKLGEKNFVQANDGATHGL</sequence>
<protein>
    <submittedName>
        <fullName evidence="7">Mate efflux family protein</fullName>
    </submittedName>
</protein>
<evidence type="ECO:0000313" key="7">
    <source>
        <dbReference type="EMBL" id="EKC48323.1"/>
    </source>
</evidence>
<keyword evidence="2" id="KW-1003">Cell membrane</keyword>
<evidence type="ECO:0000256" key="5">
    <source>
        <dbReference type="ARBA" id="ARBA00023136"/>
    </source>
</evidence>
<dbReference type="PANTHER" id="PTHR43823:SF3">
    <property type="entry name" value="MULTIDRUG EXPORT PROTEIN MEPA"/>
    <property type="match status" value="1"/>
</dbReference>
<evidence type="ECO:0000256" key="3">
    <source>
        <dbReference type="ARBA" id="ARBA00022692"/>
    </source>
</evidence>
<organism evidence="7">
    <name type="scientific">human gut metagenome</name>
    <dbReference type="NCBI Taxonomy" id="408170"/>
    <lineage>
        <taxon>unclassified sequences</taxon>
        <taxon>metagenomes</taxon>
        <taxon>organismal metagenomes</taxon>
    </lineage>
</organism>
<feature type="transmembrane region" description="Helical" evidence="6">
    <location>
        <begin position="32"/>
        <end position="53"/>
    </location>
</feature>
<keyword evidence="4 6" id="KW-1133">Transmembrane helix</keyword>
<feature type="transmembrane region" description="Helical" evidence="6">
    <location>
        <begin position="73"/>
        <end position="94"/>
    </location>
</feature>
<gene>
    <name evidence="7" type="ORF">LEA_18930</name>
</gene>
<evidence type="ECO:0000256" key="2">
    <source>
        <dbReference type="ARBA" id="ARBA00022475"/>
    </source>
</evidence>
<keyword evidence="5 6" id="KW-0472">Membrane</keyword>
<proteinExistence type="predicted"/>
<dbReference type="InterPro" id="IPR002528">
    <property type="entry name" value="MATE_fam"/>
</dbReference>
<dbReference type="InterPro" id="IPR051327">
    <property type="entry name" value="MATE_MepA_subfamily"/>
</dbReference>
<dbReference type="GO" id="GO:0005886">
    <property type="term" value="C:plasma membrane"/>
    <property type="evidence" value="ECO:0007669"/>
    <property type="project" value="UniProtKB-SubCell"/>
</dbReference>
<dbReference type="GO" id="GO:0042910">
    <property type="term" value="F:xenobiotic transmembrane transporter activity"/>
    <property type="evidence" value="ECO:0007669"/>
    <property type="project" value="InterPro"/>
</dbReference>
<dbReference type="PANTHER" id="PTHR43823">
    <property type="entry name" value="SPORULATION PROTEIN YKVU"/>
    <property type="match status" value="1"/>
</dbReference>
<keyword evidence="3 6" id="KW-0812">Transmembrane</keyword>
<dbReference type="AlphaFoldDB" id="K1RSC0"/>
<dbReference type="GO" id="GO:0015297">
    <property type="term" value="F:antiporter activity"/>
    <property type="evidence" value="ECO:0007669"/>
    <property type="project" value="InterPro"/>
</dbReference>
<name>K1RSC0_9ZZZZ</name>
<comment type="caution">
    <text evidence="7">The sequence shown here is derived from an EMBL/GenBank/DDBJ whole genome shotgun (WGS) entry which is preliminary data.</text>
</comment>
<accession>K1RSC0</accession>
<evidence type="ECO:0000256" key="1">
    <source>
        <dbReference type="ARBA" id="ARBA00004651"/>
    </source>
</evidence>
<evidence type="ECO:0000256" key="6">
    <source>
        <dbReference type="SAM" id="Phobius"/>
    </source>
</evidence>
<comment type="subcellular location">
    <subcellularLocation>
        <location evidence="1">Cell membrane</location>
        <topology evidence="1">Multi-pass membrane protein</topology>
    </subcellularLocation>
</comment>